<comment type="pathway">
    <text evidence="2 6">Cofactor biosynthesis; molybdopterin biosynthesis.</text>
</comment>
<dbReference type="NCBIfam" id="NF045515">
    <property type="entry name" value="Glp_gephyrin"/>
    <property type="match status" value="1"/>
</dbReference>
<evidence type="ECO:0000256" key="6">
    <source>
        <dbReference type="RuleBase" id="RU365090"/>
    </source>
</evidence>
<dbReference type="InterPro" id="IPR005110">
    <property type="entry name" value="MoeA_linker/N"/>
</dbReference>
<comment type="caution">
    <text evidence="8">The sequence shown here is derived from an EMBL/GenBank/DDBJ whole genome shotgun (WGS) entry which is preliminary data.</text>
</comment>
<name>A0ABW0HPV7_9HYPH</name>
<dbReference type="InterPro" id="IPR001453">
    <property type="entry name" value="MoaB/Mog_dom"/>
</dbReference>
<comment type="function">
    <text evidence="1 6">Catalyzes the insertion of molybdate into adenylated molybdopterin with the concomitant release of AMP.</text>
</comment>
<dbReference type="SUPFAM" id="SSF53218">
    <property type="entry name" value="Molybdenum cofactor biosynthesis proteins"/>
    <property type="match status" value="1"/>
</dbReference>
<dbReference type="InterPro" id="IPR038987">
    <property type="entry name" value="MoeA-like"/>
</dbReference>
<dbReference type="Gene3D" id="2.40.340.10">
    <property type="entry name" value="MoeA, C-terminal, domain IV"/>
    <property type="match status" value="1"/>
</dbReference>
<dbReference type="SMART" id="SM00852">
    <property type="entry name" value="MoCF_biosynth"/>
    <property type="match status" value="1"/>
</dbReference>
<feature type="domain" description="MoaB/Mog" evidence="7">
    <location>
        <begin position="188"/>
        <end position="325"/>
    </location>
</feature>
<comment type="catalytic activity">
    <reaction evidence="5">
        <text>adenylyl-molybdopterin + molybdate = Mo-molybdopterin + AMP + H(+)</text>
        <dbReference type="Rhea" id="RHEA:35047"/>
        <dbReference type="ChEBI" id="CHEBI:15378"/>
        <dbReference type="ChEBI" id="CHEBI:36264"/>
        <dbReference type="ChEBI" id="CHEBI:62727"/>
        <dbReference type="ChEBI" id="CHEBI:71302"/>
        <dbReference type="ChEBI" id="CHEBI:456215"/>
        <dbReference type="EC" id="2.10.1.1"/>
    </reaction>
</comment>
<dbReference type="PROSITE" id="PS01079">
    <property type="entry name" value="MOCF_BIOSYNTHESIS_2"/>
    <property type="match status" value="1"/>
</dbReference>
<evidence type="ECO:0000256" key="5">
    <source>
        <dbReference type="ARBA" id="ARBA00047317"/>
    </source>
</evidence>
<proteinExistence type="inferred from homology"/>
<keyword evidence="6" id="KW-0500">Molybdenum</keyword>
<comment type="cofactor">
    <cofactor evidence="6">
        <name>Mg(2+)</name>
        <dbReference type="ChEBI" id="CHEBI:18420"/>
    </cofactor>
</comment>
<dbReference type="InterPro" id="IPR036425">
    <property type="entry name" value="MoaB/Mog-like_dom_sf"/>
</dbReference>
<sequence>MAQLSTHADGLVLTIEQAAERAAERVAAVAGIETVALAAADGRVLAQDVVAPLDLPPFANSAVDGYAVRFADLAASGETRLPVSGRVPAGTDAAGVTTAGMAVRVFTGAPMPPDADTVFMQEDVKLEAGTVRLPAGLKRGANARAAGEDLPRGQTALAAGRCLRPQDLALLAALGVTEVAVRRRVRVAIFSTGDELSEPGVSLSPAGIYDANRSLLRALVVRAGAEIVDLGILRDEPESLAERLREAAADCDLILTSGGVSAGEEDHVKAAVERAGELAFWRVAIKPGRPVAMGLVAGTPFIGLPGNPVAVFVTFAFLARTVIALLAGTKPAPLLGLPVRLGFPYSKKVGRREYVRVSLVPGPDGVAVARKHPRDGAGALISLTESDGLVELADELTVVAEGTIAPFLAYEMLTG</sequence>
<dbReference type="Pfam" id="PF03453">
    <property type="entry name" value="MoeA_N"/>
    <property type="match status" value="1"/>
</dbReference>
<dbReference type="Pfam" id="PF03454">
    <property type="entry name" value="MoeA_C"/>
    <property type="match status" value="1"/>
</dbReference>
<evidence type="ECO:0000256" key="1">
    <source>
        <dbReference type="ARBA" id="ARBA00002901"/>
    </source>
</evidence>
<dbReference type="Gene3D" id="3.90.105.10">
    <property type="entry name" value="Molybdopterin biosynthesis moea protein, domain 2"/>
    <property type="match status" value="1"/>
</dbReference>
<dbReference type="PANTHER" id="PTHR10192:SF5">
    <property type="entry name" value="GEPHYRIN"/>
    <property type="match status" value="1"/>
</dbReference>
<evidence type="ECO:0000313" key="9">
    <source>
        <dbReference type="Proteomes" id="UP001596104"/>
    </source>
</evidence>
<dbReference type="Pfam" id="PF00994">
    <property type="entry name" value="MoCF_biosynth"/>
    <property type="match status" value="1"/>
</dbReference>
<dbReference type="InterPro" id="IPR008284">
    <property type="entry name" value="MoCF_biosynth_CS"/>
</dbReference>
<dbReference type="EC" id="2.10.1.1" evidence="6"/>
<evidence type="ECO:0000313" key="8">
    <source>
        <dbReference type="EMBL" id="MFC5397144.1"/>
    </source>
</evidence>
<gene>
    <name evidence="8" type="primary">glp</name>
    <name evidence="8" type="ORF">ACFPPC_31290</name>
</gene>
<accession>A0ABW0HPV7</accession>
<dbReference type="PANTHER" id="PTHR10192">
    <property type="entry name" value="MOLYBDOPTERIN BIOSYNTHESIS PROTEIN"/>
    <property type="match status" value="1"/>
</dbReference>
<dbReference type="InterPro" id="IPR036688">
    <property type="entry name" value="MoeA_C_domain_IV_sf"/>
</dbReference>
<dbReference type="Proteomes" id="UP001596104">
    <property type="component" value="Unassembled WGS sequence"/>
</dbReference>
<keyword evidence="4 6" id="KW-0501">Molybdenum cofactor biosynthesis</keyword>
<dbReference type="CDD" id="cd00887">
    <property type="entry name" value="MoeA"/>
    <property type="match status" value="1"/>
</dbReference>
<dbReference type="EMBL" id="JBHSLV010000078">
    <property type="protein sequence ID" value="MFC5397144.1"/>
    <property type="molecule type" value="Genomic_DNA"/>
</dbReference>
<organism evidence="8 9">
    <name type="scientific">Bosea vestrisii</name>
    <dbReference type="NCBI Taxonomy" id="151416"/>
    <lineage>
        <taxon>Bacteria</taxon>
        <taxon>Pseudomonadati</taxon>
        <taxon>Pseudomonadota</taxon>
        <taxon>Alphaproteobacteria</taxon>
        <taxon>Hyphomicrobiales</taxon>
        <taxon>Boseaceae</taxon>
        <taxon>Bosea</taxon>
    </lineage>
</organism>
<evidence type="ECO:0000256" key="3">
    <source>
        <dbReference type="ARBA" id="ARBA00010763"/>
    </source>
</evidence>
<dbReference type="Gene3D" id="2.170.190.11">
    <property type="entry name" value="Molybdopterin biosynthesis moea protein, domain 3"/>
    <property type="match status" value="1"/>
</dbReference>
<dbReference type="SUPFAM" id="SSF63867">
    <property type="entry name" value="MoeA C-terminal domain-like"/>
    <property type="match status" value="1"/>
</dbReference>
<dbReference type="InterPro" id="IPR005111">
    <property type="entry name" value="MoeA_C_domain_IV"/>
</dbReference>
<dbReference type="Gene3D" id="3.40.980.10">
    <property type="entry name" value="MoaB/Mog-like domain"/>
    <property type="match status" value="1"/>
</dbReference>
<comment type="similarity">
    <text evidence="3 6">Belongs to the MoeA family.</text>
</comment>
<keyword evidence="6" id="KW-0808">Transferase</keyword>
<keyword evidence="9" id="KW-1185">Reference proteome</keyword>
<evidence type="ECO:0000256" key="2">
    <source>
        <dbReference type="ARBA" id="ARBA00005046"/>
    </source>
</evidence>
<dbReference type="RefSeq" id="WP_377014080.1">
    <property type="nucleotide sequence ID" value="NZ_JBHSLV010000078.1"/>
</dbReference>
<protein>
    <recommendedName>
        <fullName evidence="6">Molybdopterin molybdenumtransferase</fullName>
        <ecNumber evidence="6">2.10.1.1</ecNumber>
    </recommendedName>
</protein>
<evidence type="ECO:0000259" key="7">
    <source>
        <dbReference type="SMART" id="SM00852"/>
    </source>
</evidence>
<keyword evidence="6" id="KW-0479">Metal-binding</keyword>
<evidence type="ECO:0000256" key="4">
    <source>
        <dbReference type="ARBA" id="ARBA00023150"/>
    </source>
</evidence>
<dbReference type="InterPro" id="IPR036135">
    <property type="entry name" value="MoeA_linker/N_sf"/>
</dbReference>
<reference evidence="9" key="1">
    <citation type="journal article" date="2019" name="Int. J. Syst. Evol. Microbiol.">
        <title>The Global Catalogue of Microorganisms (GCM) 10K type strain sequencing project: providing services to taxonomists for standard genome sequencing and annotation.</title>
        <authorList>
            <consortium name="The Broad Institute Genomics Platform"/>
            <consortium name="The Broad Institute Genome Sequencing Center for Infectious Disease"/>
            <person name="Wu L."/>
            <person name="Ma J."/>
        </authorList>
    </citation>
    <scope>NUCLEOTIDE SEQUENCE [LARGE SCALE GENOMIC DNA]</scope>
    <source>
        <strain evidence="9">CGMCC 1.16326</strain>
    </source>
</reference>
<dbReference type="NCBIfam" id="TIGR00177">
    <property type="entry name" value="molyb_syn"/>
    <property type="match status" value="1"/>
</dbReference>
<keyword evidence="6" id="KW-0460">Magnesium</keyword>
<dbReference type="SUPFAM" id="SSF63882">
    <property type="entry name" value="MoeA N-terminal region -like"/>
    <property type="match status" value="1"/>
</dbReference>